<reference evidence="2 4" key="1">
    <citation type="journal article" date="2014" name="Genome Biol. Evol.">
        <title>Acetic acid bacteria genomes reveal functional traits for adaptation to life in insect guts.</title>
        <authorList>
            <person name="Chouaia B."/>
            <person name="Gaiarsa S."/>
            <person name="Crotti E."/>
            <person name="Comandatore F."/>
            <person name="Degli Esposti M."/>
            <person name="Ricci I."/>
            <person name="Alma A."/>
            <person name="Favia G."/>
            <person name="Bandi C."/>
            <person name="Daffonchio D."/>
        </authorList>
    </citation>
    <scope>NUCLEOTIDE SEQUENCE [LARGE SCALE GENOMIC DNA]</scope>
    <source>
        <strain evidence="2">AM168</strain>
        <strain evidence="4">AM169</strain>
    </source>
</reference>
<dbReference type="AlphaFoldDB" id="A0A7U7J046"/>
<evidence type="ECO:0000313" key="4">
    <source>
        <dbReference type="Proteomes" id="UP000027590"/>
    </source>
</evidence>
<evidence type="ECO:0000256" key="1">
    <source>
        <dbReference type="HAMAP-Rule" id="MF_00676"/>
    </source>
</evidence>
<dbReference type="HAMAP" id="MF_00676">
    <property type="entry name" value="UPF0260"/>
    <property type="match status" value="1"/>
</dbReference>
<dbReference type="PANTHER" id="PTHR37421">
    <property type="entry name" value="UPF0260 PROTEIN YCGN"/>
    <property type="match status" value="1"/>
</dbReference>
<gene>
    <name evidence="3" type="ORF">ASQ42_07200</name>
    <name evidence="2" type="ORF">SACS_0221</name>
</gene>
<reference evidence="3 5" key="3">
    <citation type="submission" date="2018-02" db="EMBL/GenBank/DDBJ databases">
        <title>Draft genome sequences of four Parasaccharibacter apium strains isolated from honey bees.</title>
        <authorList>
            <person name="Corby-Harris V.L."/>
            <person name="Anderson K.E."/>
        </authorList>
    </citation>
    <scope>NUCLEOTIDE SEQUENCE [LARGE SCALE GENOMIC DNA]</scope>
    <source>
        <strain evidence="3 5">B8</strain>
    </source>
</reference>
<dbReference type="EMBL" id="CBLY010000002">
    <property type="protein sequence ID" value="CDG32959.1"/>
    <property type="molecule type" value="Genomic_DNA"/>
</dbReference>
<dbReference type="Proteomes" id="UP000237218">
    <property type="component" value="Unassembled WGS sequence"/>
</dbReference>
<organism evidence="2 4">
    <name type="scientific">Parasaccharibacter apium</name>
    <dbReference type="NCBI Taxonomy" id="1510841"/>
    <lineage>
        <taxon>Bacteria</taxon>
        <taxon>Pseudomonadati</taxon>
        <taxon>Pseudomonadota</taxon>
        <taxon>Alphaproteobacteria</taxon>
        <taxon>Acetobacterales</taxon>
        <taxon>Acetobacteraceae</taxon>
        <taxon>Parasaccharibacter</taxon>
    </lineage>
</organism>
<dbReference type="EMBL" id="LMYI01000011">
    <property type="protein sequence ID" value="POS62140.1"/>
    <property type="molecule type" value="Genomic_DNA"/>
</dbReference>
<protein>
    <recommendedName>
        <fullName evidence="1">UPF0260 protein ASQ42_07200</fullName>
    </recommendedName>
</protein>
<comment type="caution">
    <text evidence="2">The sequence shown here is derived from an EMBL/GenBank/DDBJ whole genome shotgun (WGS) entry which is preliminary data.</text>
</comment>
<dbReference type="InterPro" id="IPR005358">
    <property type="entry name" value="Puta_zinc/iron-chelating_dom"/>
</dbReference>
<name>A0A7U7J046_9PROT</name>
<dbReference type="RefSeq" id="WP_043558037.1">
    <property type="nucleotide sequence ID" value="NZ_CBLY010000002.1"/>
</dbReference>
<dbReference type="PANTHER" id="PTHR37421:SF1">
    <property type="entry name" value="UPF0260 PROTEIN YCGN"/>
    <property type="match status" value="1"/>
</dbReference>
<evidence type="ECO:0000313" key="5">
    <source>
        <dbReference type="Proteomes" id="UP000237218"/>
    </source>
</evidence>
<dbReference type="PIRSF" id="PIRSF006173">
    <property type="entry name" value="UCP006173"/>
    <property type="match status" value="1"/>
</dbReference>
<dbReference type="NCBIfam" id="NF003501">
    <property type="entry name" value="PRK05170.1-5"/>
    <property type="match status" value="1"/>
</dbReference>
<reference evidence="2 4" key="2">
    <citation type="journal article" date="2014" name="PLoS ONE">
        <title>Evolution of mitochondria reconstructed from the energy metabolism of living bacteria.</title>
        <authorList>
            <person name="Degli Esposti M."/>
            <person name="Chouaia B."/>
            <person name="Comandatore F."/>
            <person name="Crotti E."/>
            <person name="Sassera D."/>
            <person name="Lievens P.M."/>
            <person name="Daffonchio D."/>
            <person name="Bandi C."/>
        </authorList>
    </citation>
    <scope>NUCLEOTIDE SEQUENCE [LARGE SCALE GENOMIC DNA]</scope>
    <source>
        <strain evidence="2">AM168</strain>
        <strain evidence="4">AM169</strain>
    </source>
</reference>
<dbReference type="Pfam" id="PF03692">
    <property type="entry name" value="CxxCxxCC"/>
    <property type="match status" value="1"/>
</dbReference>
<dbReference type="Proteomes" id="UP000027590">
    <property type="component" value="Unassembled WGS sequence"/>
</dbReference>
<dbReference type="OrthoDB" id="9786855at2"/>
<dbReference type="InterPro" id="IPR008228">
    <property type="entry name" value="UCP006173"/>
</dbReference>
<proteinExistence type="inferred from homology"/>
<sequence>MTDHLPFWRTTSLQDMTASQWESLCDGCGRCCLNKLRDEDTDEIIWTDVSCRLLDTQTCRCTDYERRQKKIPDCISLTPALLDDIDWLPPSCAYRLLRDGFDLPEWHPLRSGTDDTVLKAGASASGRCISERRAGLLENHIADWPGTWPEGAPPCVALRQNGNS</sequence>
<comment type="similarity">
    <text evidence="1">Belongs to the UPF0260 family.</text>
</comment>
<evidence type="ECO:0000313" key="2">
    <source>
        <dbReference type="EMBL" id="CDG32959.1"/>
    </source>
</evidence>
<dbReference type="NCBIfam" id="NF003507">
    <property type="entry name" value="PRK05170.2-5"/>
    <property type="match status" value="1"/>
</dbReference>
<evidence type="ECO:0000313" key="3">
    <source>
        <dbReference type="EMBL" id="POS62140.1"/>
    </source>
</evidence>
<keyword evidence="5" id="KW-1185">Reference proteome</keyword>
<accession>A0A7U7J046</accession>